<feature type="region of interest" description="Disordered" evidence="1">
    <location>
        <begin position="30"/>
        <end position="97"/>
    </location>
</feature>
<keyword evidence="3" id="KW-1185">Reference proteome</keyword>
<organism evidence="2 3">
    <name type="scientific">Cercophora newfieldiana</name>
    <dbReference type="NCBI Taxonomy" id="92897"/>
    <lineage>
        <taxon>Eukaryota</taxon>
        <taxon>Fungi</taxon>
        <taxon>Dikarya</taxon>
        <taxon>Ascomycota</taxon>
        <taxon>Pezizomycotina</taxon>
        <taxon>Sordariomycetes</taxon>
        <taxon>Sordariomycetidae</taxon>
        <taxon>Sordariales</taxon>
        <taxon>Lasiosphaeriaceae</taxon>
        <taxon>Cercophora</taxon>
    </lineage>
</organism>
<protein>
    <submittedName>
        <fullName evidence="2">Uncharacterized protein</fullName>
    </submittedName>
</protein>
<evidence type="ECO:0000256" key="1">
    <source>
        <dbReference type="SAM" id="MobiDB-lite"/>
    </source>
</evidence>
<name>A0AA39YR93_9PEZI</name>
<evidence type="ECO:0000313" key="2">
    <source>
        <dbReference type="EMBL" id="KAK0655905.1"/>
    </source>
</evidence>
<dbReference type="EMBL" id="JAULSV010000001">
    <property type="protein sequence ID" value="KAK0655905.1"/>
    <property type="molecule type" value="Genomic_DNA"/>
</dbReference>
<dbReference type="Proteomes" id="UP001174936">
    <property type="component" value="Unassembled WGS sequence"/>
</dbReference>
<sequence>MPATMMDAPRYAPAAIETISAEDFETASIRSAAPSYTSDAPSYHSTVPNTEPVPPYSPPERSANSAGPRNTSPAPLISSEPGSAPRQGLPPVPNGPISQNLPTLGYFRIPSWPALSANPTYHRVALRRVAAASRDTRLEGIRRAMLDRIEEEEQRNRAAGSRPLEDPYLVGETAAAQARRERLARENGDEILIREDRRWDFFLGELSSRSRRGGRLSMR</sequence>
<feature type="compositionally biased region" description="Polar residues" evidence="1">
    <location>
        <begin position="34"/>
        <end position="49"/>
    </location>
</feature>
<gene>
    <name evidence="2" type="ORF">B0T16DRAFT_384699</name>
</gene>
<evidence type="ECO:0000313" key="3">
    <source>
        <dbReference type="Proteomes" id="UP001174936"/>
    </source>
</evidence>
<reference evidence="2" key="1">
    <citation type="submission" date="2023-06" db="EMBL/GenBank/DDBJ databases">
        <title>Genome-scale phylogeny and comparative genomics of the fungal order Sordariales.</title>
        <authorList>
            <consortium name="Lawrence Berkeley National Laboratory"/>
            <person name="Hensen N."/>
            <person name="Bonometti L."/>
            <person name="Westerberg I."/>
            <person name="Brannstrom I.O."/>
            <person name="Guillou S."/>
            <person name="Cros-Aarteil S."/>
            <person name="Calhoun S."/>
            <person name="Haridas S."/>
            <person name="Kuo A."/>
            <person name="Mondo S."/>
            <person name="Pangilinan J."/>
            <person name="Riley R."/>
            <person name="Labutti K."/>
            <person name="Andreopoulos B."/>
            <person name="Lipzen A."/>
            <person name="Chen C."/>
            <person name="Yanf M."/>
            <person name="Daum C."/>
            <person name="Ng V."/>
            <person name="Clum A."/>
            <person name="Steindorff A."/>
            <person name="Ohm R."/>
            <person name="Martin F."/>
            <person name="Silar P."/>
            <person name="Natvig D."/>
            <person name="Lalanne C."/>
            <person name="Gautier V."/>
            <person name="Ament-Velasquez S.L."/>
            <person name="Kruys A."/>
            <person name="Hutchinson M.I."/>
            <person name="Powell A.J."/>
            <person name="Barry K."/>
            <person name="Miller A.N."/>
            <person name="Grigoriev I.V."/>
            <person name="Debuchy R."/>
            <person name="Gladieux P."/>
            <person name="Thoren M.H."/>
            <person name="Johannesson H."/>
        </authorList>
    </citation>
    <scope>NUCLEOTIDE SEQUENCE</scope>
    <source>
        <strain evidence="2">SMH2532-1</strain>
    </source>
</reference>
<dbReference type="AlphaFoldDB" id="A0AA39YR93"/>
<proteinExistence type="predicted"/>
<feature type="compositionally biased region" description="Polar residues" evidence="1">
    <location>
        <begin position="62"/>
        <end position="73"/>
    </location>
</feature>
<comment type="caution">
    <text evidence="2">The sequence shown here is derived from an EMBL/GenBank/DDBJ whole genome shotgun (WGS) entry which is preliminary data.</text>
</comment>
<accession>A0AA39YR93</accession>